<dbReference type="AlphaFoldDB" id="A0A5J6SRX7"/>
<evidence type="ECO:0000313" key="11">
    <source>
        <dbReference type="Proteomes" id="UP000325517"/>
    </source>
</evidence>
<comment type="subcellular location">
    <subcellularLocation>
        <location evidence="1">Cytoplasm</location>
    </subcellularLocation>
</comment>
<dbReference type="GO" id="GO:0005737">
    <property type="term" value="C:cytoplasm"/>
    <property type="evidence" value="ECO:0007669"/>
    <property type="project" value="UniProtKB-SubCell"/>
</dbReference>
<sequence length="159" mass="18561">MKKIIDIEFDDNYLLFEAENKKFSLYTRLIEGKYPNVESLVPTNFNTIMHVKTEDFLRVIDRACLFAKEMRHNTVNLEIKKISSNFTEIRRIEESQEIRMLEGEVKFNIAFDGLYMMDALKVIKSKEVKISFGGSMKPIVIEPGDNSSLLHLISPVRFY</sequence>
<dbReference type="Proteomes" id="UP000325517">
    <property type="component" value="Chromosome"/>
</dbReference>
<keyword evidence="5" id="KW-0548">Nucleotidyltransferase</keyword>
<dbReference type="GO" id="GO:0009360">
    <property type="term" value="C:DNA polymerase III complex"/>
    <property type="evidence" value="ECO:0007669"/>
    <property type="project" value="InterPro"/>
</dbReference>
<evidence type="ECO:0000256" key="4">
    <source>
        <dbReference type="ARBA" id="ARBA00022679"/>
    </source>
</evidence>
<protein>
    <recommendedName>
        <fullName evidence="9">DNA polymerase III beta sliding clamp C-terminal domain-containing protein</fullName>
    </recommendedName>
</protein>
<dbReference type="SUPFAM" id="SSF55979">
    <property type="entry name" value="DNA clamp"/>
    <property type="match status" value="1"/>
</dbReference>
<keyword evidence="4" id="KW-0808">Transferase</keyword>
<evidence type="ECO:0000259" key="9">
    <source>
        <dbReference type="Pfam" id="PF02768"/>
    </source>
</evidence>
<dbReference type="GO" id="GO:0008408">
    <property type="term" value="F:3'-5' exonuclease activity"/>
    <property type="evidence" value="ECO:0007669"/>
    <property type="project" value="InterPro"/>
</dbReference>
<evidence type="ECO:0000256" key="1">
    <source>
        <dbReference type="ARBA" id="ARBA00004496"/>
    </source>
</evidence>
<evidence type="ECO:0000256" key="6">
    <source>
        <dbReference type="ARBA" id="ARBA00022705"/>
    </source>
</evidence>
<dbReference type="CDD" id="cd00140">
    <property type="entry name" value="beta_clamp"/>
    <property type="match status" value="1"/>
</dbReference>
<dbReference type="RefSeq" id="WP_151701264.1">
    <property type="nucleotide sequence ID" value="NZ_CP031223.1"/>
</dbReference>
<keyword evidence="3" id="KW-0963">Cytoplasm</keyword>
<dbReference type="InterPro" id="IPR001001">
    <property type="entry name" value="DNA_polIII_beta"/>
</dbReference>
<dbReference type="InterPro" id="IPR022635">
    <property type="entry name" value="DNA_polIII_beta_C"/>
</dbReference>
<dbReference type="PANTHER" id="PTHR30478">
    <property type="entry name" value="DNA POLYMERASE III SUBUNIT BETA"/>
    <property type="match status" value="1"/>
</dbReference>
<dbReference type="InterPro" id="IPR046938">
    <property type="entry name" value="DNA_clamp_sf"/>
</dbReference>
<proteinExistence type="inferred from homology"/>
<evidence type="ECO:0000256" key="7">
    <source>
        <dbReference type="ARBA" id="ARBA00022932"/>
    </source>
</evidence>
<keyword evidence="6" id="KW-0235">DNA replication</keyword>
<dbReference type="GO" id="GO:0006271">
    <property type="term" value="P:DNA strand elongation involved in DNA replication"/>
    <property type="evidence" value="ECO:0007669"/>
    <property type="project" value="TreeGrafter"/>
</dbReference>
<evidence type="ECO:0000256" key="2">
    <source>
        <dbReference type="ARBA" id="ARBA00010752"/>
    </source>
</evidence>
<dbReference type="PANTHER" id="PTHR30478:SF0">
    <property type="entry name" value="BETA SLIDING CLAMP"/>
    <property type="match status" value="1"/>
</dbReference>
<dbReference type="Pfam" id="PF02768">
    <property type="entry name" value="DNA_pol3_beta_3"/>
    <property type="match status" value="1"/>
</dbReference>
<evidence type="ECO:0000313" key="10">
    <source>
        <dbReference type="EMBL" id="QFG00380.1"/>
    </source>
</evidence>
<keyword evidence="11" id="KW-1185">Reference proteome</keyword>
<dbReference type="GO" id="GO:0003677">
    <property type="term" value="F:DNA binding"/>
    <property type="evidence" value="ECO:0007669"/>
    <property type="project" value="UniProtKB-KW"/>
</dbReference>
<feature type="domain" description="DNA polymerase III beta sliding clamp C-terminal" evidence="9">
    <location>
        <begin position="39"/>
        <end position="157"/>
    </location>
</feature>
<dbReference type="GO" id="GO:0003887">
    <property type="term" value="F:DNA-directed DNA polymerase activity"/>
    <property type="evidence" value="ECO:0007669"/>
    <property type="project" value="UniProtKB-KW"/>
</dbReference>
<dbReference type="Gene3D" id="3.70.10.10">
    <property type="match status" value="1"/>
</dbReference>
<gene>
    <name evidence="10" type="ORF">PB01_17090</name>
</gene>
<evidence type="ECO:0000256" key="5">
    <source>
        <dbReference type="ARBA" id="ARBA00022695"/>
    </source>
</evidence>
<name>A0A5J6SRX7_9BACI</name>
<dbReference type="OrthoDB" id="8421503at2"/>
<dbReference type="EMBL" id="CP031223">
    <property type="protein sequence ID" value="QFG00380.1"/>
    <property type="molecule type" value="Genomic_DNA"/>
</dbReference>
<accession>A0A5J6SRX7</accession>
<keyword evidence="7" id="KW-0239">DNA-directed DNA polymerase</keyword>
<dbReference type="KEGG" id="psyo:PB01_17090"/>
<comment type="similarity">
    <text evidence="2">Belongs to the beta sliding clamp family.</text>
</comment>
<evidence type="ECO:0000256" key="3">
    <source>
        <dbReference type="ARBA" id="ARBA00022490"/>
    </source>
</evidence>
<keyword evidence="8" id="KW-0238">DNA-binding</keyword>
<evidence type="ECO:0000256" key="8">
    <source>
        <dbReference type="ARBA" id="ARBA00023125"/>
    </source>
</evidence>
<organism evidence="10 11">
    <name type="scientific">Psychrobacillus glaciei</name>
    <dbReference type="NCBI Taxonomy" id="2283160"/>
    <lineage>
        <taxon>Bacteria</taxon>
        <taxon>Bacillati</taxon>
        <taxon>Bacillota</taxon>
        <taxon>Bacilli</taxon>
        <taxon>Bacillales</taxon>
        <taxon>Bacillaceae</taxon>
        <taxon>Psychrobacillus</taxon>
    </lineage>
</organism>
<reference evidence="10 11" key="1">
    <citation type="submission" date="2018-07" db="EMBL/GenBank/DDBJ databases">
        <title>Complete genome sequence of Psychrobacillus sp. PB01, isolated from iceberg, and comparative genome analysis of Psychrobacillus strains.</title>
        <authorList>
            <person name="Lee P.C."/>
        </authorList>
    </citation>
    <scope>NUCLEOTIDE SEQUENCE [LARGE SCALE GENOMIC DNA]</scope>
    <source>
        <strain evidence="10 11">PB01</strain>
    </source>
</reference>